<organism evidence="2">
    <name type="scientific">Calcidiscus leptoporus</name>
    <dbReference type="NCBI Taxonomy" id="127549"/>
    <lineage>
        <taxon>Eukaryota</taxon>
        <taxon>Haptista</taxon>
        <taxon>Haptophyta</taxon>
        <taxon>Prymnesiophyceae</taxon>
        <taxon>Coccolithales</taxon>
        <taxon>Calcidiscaceae</taxon>
        <taxon>Calcidiscus</taxon>
    </lineage>
</organism>
<reference evidence="2" key="1">
    <citation type="submission" date="2021-01" db="EMBL/GenBank/DDBJ databases">
        <authorList>
            <person name="Corre E."/>
            <person name="Pelletier E."/>
            <person name="Niang G."/>
            <person name="Scheremetjew M."/>
            <person name="Finn R."/>
            <person name="Kale V."/>
            <person name="Holt S."/>
            <person name="Cochrane G."/>
            <person name="Meng A."/>
            <person name="Brown T."/>
            <person name="Cohen L."/>
        </authorList>
    </citation>
    <scope>NUCLEOTIDE SEQUENCE</scope>
    <source>
        <strain evidence="2">RCC1130</strain>
    </source>
</reference>
<evidence type="ECO:0000313" key="2">
    <source>
        <dbReference type="EMBL" id="CAD8543988.1"/>
    </source>
</evidence>
<dbReference type="InterPro" id="IPR011990">
    <property type="entry name" value="TPR-like_helical_dom_sf"/>
</dbReference>
<feature type="compositionally biased region" description="Low complexity" evidence="1">
    <location>
        <begin position="174"/>
        <end position="183"/>
    </location>
</feature>
<protein>
    <submittedName>
        <fullName evidence="2">Uncharacterized protein</fullName>
    </submittedName>
</protein>
<accession>A0A7S0P0H3</accession>
<dbReference type="EMBL" id="HBER01038055">
    <property type="protein sequence ID" value="CAD8543988.1"/>
    <property type="molecule type" value="Transcribed_RNA"/>
</dbReference>
<sequence length="210" mass="23404">MPTSPSPSTAASSLGVEAVSEALYNSVSRHHAQIGSSVPRHELKRLENRLIDESKALYHEHKWEEAMATFAQLLAVIEKTHEDADYATRGAIVNNIGSCLHNLGEHEAARAYYQAAVEAFEKTHTPIVDRLFFGDVNRRRIDWVKSRLVDLSWGARPEEGFYLDGNGIRRKAPAARGPAPAAKLSPEWADRMSAPPTEHRPAWMQVAQDE</sequence>
<dbReference type="AlphaFoldDB" id="A0A7S0P0H3"/>
<name>A0A7S0P0H3_9EUKA</name>
<dbReference type="Gene3D" id="1.25.40.10">
    <property type="entry name" value="Tetratricopeptide repeat domain"/>
    <property type="match status" value="1"/>
</dbReference>
<proteinExistence type="predicted"/>
<feature type="region of interest" description="Disordered" evidence="1">
    <location>
        <begin position="171"/>
        <end position="210"/>
    </location>
</feature>
<dbReference type="SUPFAM" id="SSF48452">
    <property type="entry name" value="TPR-like"/>
    <property type="match status" value="1"/>
</dbReference>
<gene>
    <name evidence="2" type="ORF">CLEP1334_LOCUS19275</name>
</gene>
<evidence type="ECO:0000256" key="1">
    <source>
        <dbReference type="SAM" id="MobiDB-lite"/>
    </source>
</evidence>